<keyword evidence="5" id="KW-0862">Zinc</keyword>
<evidence type="ECO:0000313" key="9">
    <source>
        <dbReference type="Proteomes" id="UP000053681"/>
    </source>
</evidence>
<dbReference type="InterPro" id="IPR020891">
    <property type="entry name" value="UPF0758_CS"/>
</dbReference>
<keyword evidence="6" id="KW-0482">Metalloprotease</keyword>
<dbReference type="GO" id="GO:0008237">
    <property type="term" value="F:metallopeptidase activity"/>
    <property type="evidence" value="ECO:0007669"/>
    <property type="project" value="UniProtKB-KW"/>
</dbReference>
<dbReference type="InterPro" id="IPR037518">
    <property type="entry name" value="MPN"/>
</dbReference>
<comment type="caution">
    <text evidence="8">The sequence shown here is derived from an EMBL/GenBank/DDBJ whole genome shotgun (WGS) entry which is preliminary data.</text>
</comment>
<dbReference type="InterPro" id="IPR025657">
    <property type="entry name" value="RadC_JAB"/>
</dbReference>
<dbReference type="Proteomes" id="UP000053681">
    <property type="component" value="Unassembled WGS sequence"/>
</dbReference>
<keyword evidence="3" id="KW-0479">Metal-binding</keyword>
<keyword evidence="9" id="KW-1185">Reference proteome</keyword>
<evidence type="ECO:0000256" key="5">
    <source>
        <dbReference type="ARBA" id="ARBA00022833"/>
    </source>
</evidence>
<keyword evidence="2" id="KW-0645">Protease</keyword>
<proteinExistence type="inferred from homology"/>
<dbReference type="InterPro" id="IPR001405">
    <property type="entry name" value="UPF0758"/>
</dbReference>
<reference evidence="8 9" key="1">
    <citation type="submission" date="2015-11" db="EMBL/GenBank/DDBJ databases">
        <title>Bacillus caseinolyticus sp nov.</title>
        <authorList>
            <person name="Dastager S.G."/>
            <person name="Mawlankar R."/>
        </authorList>
    </citation>
    <scope>NUCLEOTIDE SEQUENCE [LARGE SCALE GENOMIC DNA]</scope>
    <source>
        <strain evidence="8 9">SGD-V-76</strain>
    </source>
</reference>
<dbReference type="PANTHER" id="PTHR30471:SF3">
    <property type="entry name" value="UPF0758 PROTEIN YEES-RELATED"/>
    <property type="match status" value="1"/>
</dbReference>
<dbReference type="Gene3D" id="3.40.140.10">
    <property type="entry name" value="Cytidine Deaminase, domain 2"/>
    <property type="match status" value="1"/>
</dbReference>
<evidence type="ECO:0000256" key="4">
    <source>
        <dbReference type="ARBA" id="ARBA00022801"/>
    </source>
</evidence>
<dbReference type="RefSeq" id="WP_062686774.1">
    <property type="nucleotide sequence ID" value="NZ_KQ758647.1"/>
</dbReference>
<protein>
    <submittedName>
        <fullName evidence="8">DNA repair protein RadC</fullName>
    </submittedName>
</protein>
<dbReference type="AlphaFoldDB" id="A0A0V8JLP0"/>
<dbReference type="GO" id="GO:0006508">
    <property type="term" value="P:proteolysis"/>
    <property type="evidence" value="ECO:0007669"/>
    <property type="project" value="UniProtKB-KW"/>
</dbReference>
<dbReference type="EMBL" id="LNQP01000031">
    <property type="protein sequence ID" value="KSU87970.1"/>
    <property type="molecule type" value="Genomic_DNA"/>
</dbReference>
<feature type="domain" description="MPN" evidence="7">
    <location>
        <begin position="28"/>
        <end position="150"/>
    </location>
</feature>
<dbReference type="Pfam" id="PF04002">
    <property type="entry name" value="RadC"/>
    <property type="match status" value="1"/>
</dbReference>
<evidence type="ECO:0000256" key="2">
    <source>
        <dbReference type="ARBA" id="ARBA00022670"/>
    </source>
</evidence>
<name>A0A0V8JLP0_9BACI</name>
<sequence>MKNSPAKRVNIVTVKLVRESSILYKKRSIRSPQDAYDLLKTFLEDKDREHFIVVNLDTKNQPVSINVCHIGSLNASIVSPREVMKSAILSSAASIMVAHNHPSGETTPSREDIDVTKRLAEAGKLMGIELLDHLIIGEGKYTSLKEKGYI</sequence>
<keyword evidence="4" id="KW-0378">Hydrolase</keyword>
<comment type="similarity">
    <text evidence="1">Belongs to the UPF0758 family.</text>
</comment>
<dbReference type="NCBIfam" id="TIGR00608">
    <property type="entry name" value="radc"/>
    <property type="match status" value="1"/>
</dbReference>
<accession>A0A0V8JLP0</accession>
<gene>
    <name evidence="8" type="ORF">AS180_10210</name>
</gene>
<organism evidence="8 9">
    <name type="scientific">Priestia veravalensis</name>
    <dbReference type="NCBI Taxonomy" id="1414648"/>
    <lineage>
        <taxon>Bacteria</taxon>
        <taxon>Bacillati</taxon>
        <taxon>Bacillota</taxon>
        <taxon>Bacilli</taxon>
        <taxon>Bacillales</taxon>
        <taxon>Bacillaceae</taxon>
        <taxon>Priestia</taxon>
    </lineage>
</organism>
<dbReference type="GO" id="GO:0046872">
    <property type="term" value="F:metal ion binding"/>
    <property type="evidence" value="ECO:0007669"/>
    <property type="project" value="UniProtKB-KW"/>
</dbReference>
<dbReference type="PANTHER" id="PTHR30471">
    <property type="entry name" value="DNA REPAIR PROTEIN RADC"/>
    <property type="match status" value="1"/>
</dbReference>
<evidence type="ECO:0000313" key="8">
    <source>
        <dbReference type="EMBL" id="KSU87970.1"/>
    </source>
</evidence>
<evidence type="ECO:0000256" key="6">
    <source>
        <dbReference type="ARBA" id="ARBA00023049"/>
    </source>
</evidence>
<dbReference type="PROSITE" id="PS50249">
    <property type="entry name" value="MPN"/>
    <property type="match status" value="1"/>
</dbReference>
<evidence type="ECO:0000256" key="1">
    <source>
        <dbReference type="ARBA" id="ARBA00010243"/>
    </source>
</evidence>
<evidence type="ECO:0000259" key="7">
    <source>
        <dbReference type="PROSITE" id="PS50249"/>
    </source>
</evidence>
<dbReference type="PROSITE" id="PS01302">
    <property type="entry name" value="UPF0758"/>
    <property type="match status" value="1"/>
</dbReference>
<dbReference type="CDD" id="cd08071">
    <property type="entry name" value="MPN_DUF2466"/>
    <property type="match status" value="1"/>
</dbReference>
<evidence type="ECO:0000256" key="3">
    <source>
        <dbReference type="ARBA" id="ARBA00022723"/>
    </source>
</evidence>